<dbReference type="AlphaFoldDB" id="A0A5C6RVR5"/>
<dbReference type="RefSeq" id="WP_147099722.1">
    <property type="nucleotide sequence ID" value="NZ_VOOS01000002.1"/>
</dbReference>
<reference evidence="2 3" key="1">
    <citation type="submission" date="2019-08" db="EMBL/GenBank/DDBJ databases">
        <title>Genome of Vicingus serpentipes NCIMB 15042.</title>
        <authorList>
            <person name="Bowman J.P."/>
        </authorList>
    </citation>
    <scope>NUCLEOTIDE SEQUENCE [LARGE SCALE GENOMIC DNA]</scope>
    <source>
        <strain evidence="2 3">NCIMB 15042</strain>
    </source>
</reference>
<keyword evidence="1" id="KW-0732">Signal</keyword>
<name>A0A5C6RVR5_9FLAO</name>
<gene>
    <name evidence="2" type="ORF">FRY74_06335</name>
</gene>
<organism evidence="2 3">
    <name type="scientific">Vicingus serpentipes</name>
    <dbReference type="NCBI Taxonomy" id="1926625"/>
    <lineage>
        <taxon>Bacteria</taxon>
        <taxon>Pseudomonadati</taxon>
        <taxon>Bacteroidota</taxon>
        <taxon>Flavobacteriia</taxon>
        <taxon>Flavobacteriales</taxon>
        <taxon>Vicingaceae</taxon>
        <taxon>Vicingus</taxon>
    </lineage>
</organism>
<evidence type="ECO:0000313" key="3">
    <source>
        <dbReference type="Proteomes" id="UP000321721"/>
    </source>
</evidence>
<dbReference type="EMBL" id="VOOS01000002">
    <property type="protein sequence ID" value="TXB66187.1"/>
    <property type="molecule type" value="Genomic_DNA"/>
</dbReference>
<keyword evidence="3" id="KW-1185">Reference proteome</keyword>
<accession>A0A5C6RVR5</accession>
<sequence length="228" mass="25790">MRVYIASILIILSINLSAQEYEFNVERPKVEITTSPSYGYLYQNISHPINITVSDSNRNFRYELAGGEFLVTDTGSFLIPHAKNEANFNIYEQYKGTERLVYSINYVVFDEVKAYLRGKPSDVAMLDVLLLSGKLEAVSKAKNKLLTYDVKSFTLIYKDLKSDGFISLDVEGNSIPITTRKIMVNLPDGSLIYYENIKVELENSITATIAPYRVTMQTMNAKGVQSFD</sequence>
<proteinExistence type="predicted"/>
<dbReference type="Proteomes" id="UP000321721">
    <property type="component" value="Unassembled WGS sequence"/>
</dbReference>
<evidence type="ECO:0000256" key="1">
    <source>
        <dbReference type="SAM" id="SignalP"/>
    </source>
</evidence>
<feature type="chain" id="PRO_5022870414" evidence="1">
    <location>
        <begin position="19"/>
        <end position="228"/>
    </location>
</feature>
<feature type="signal peptide" evidence="1">
    <location>
        <begin position="1"/>
        <end position="18"/>
    </location>
</feature>
<evidence type="ECO:0000313" key="2">
    <source>
        <dbReference type="EMBL" id="TXB66187.1"/>
    </source>
</evidence>
<comment type="caution">
    <text evidence="2">The sequence shown here is derived from an EMBL/GenBank/DDBJ whole genome shotgun (WGS) entry which is preliminary data.</text>
</comment>
<protein>
    <submittedName>
        <fullName evidence="2">Uncharacterized protein</fullName>
    </submittedName>
</protein>